<dbReference type="HAMAP" id="MF_00303">
    <property type="entry name" value="Trigger_factor_Tig"/>
    <property type="match status" value="1"/>
</dbReference>
<dbReference type="NCBIfam" id="TIGR00115">
    <property type="entry name" value="tig"/>
    <property type="match status" value="1"/>
</dbReference>
<dbReference type="Gene3D" id="1.10.3120.10">
    <property type="entry name" value="Trigger factor, C-terminal domain"/>
    <property type="match status" value="1"/>
</dbReference>
<dbReference type="InterPro" id="IPR008880">
    <property type="entry name" value="Trigger_fac_C"/>
</dbReference>
<dbReference type="Pfam" id="PF00254">
    <property type="entry name" value="FKBP_C"/>
    <property type="match status" value="1"/>
</dbReference>
<sequence>MSNSLNESFTTISVVNIQTQDVSETRKSLVVSFDAAEVAAEHQAVVAEFTKMARLPGFRPGKAPAAMVTKRYAKDIEGEFRKKVVTKAYQSAMDEAKLDVIGVTDVQEGEISKDAEATITITVDIQPSFELPDYEGIPTTVEPTEATDEDVEKVLENMRAERADFKEADRASQKGDYVKIAYEGTIDGTPILEIAPDKQIYGKVPQTWEEVEGENEGLIPGLGAQLGGLAKGDKKDATVTFPADFKAVEALAGKEAVYAVELLEVRERVLPELDEEFCKAHQADDLESLKTNIRNHVKMQKESRNRSEQRRQVIEAMLGKVAIAAPESLVEQETQGVLRQFIDQQMRQGVPAEKFEEDKEALYANARKTAETRIQSQLLIAKIAEKEKVKVEENDMNQVIYQQAMRSGQGPDKFVKELAKDRERLRSIQQGILFDKTLDLVVAKSSVTEGAAPSAE</sequence>
<dbReference type="Pfam" id="PF05697">
    <property type="entry name" value="Trigger_N"/>
    <property type="match status" value="1"/>
</dbReference>
<feature type="domain" description="PPIase FKBP-type" evidence="10">
    <location>
        <begin position="170"/>
        <end position="263"/>
    </location>
</feature>
<comment type="catalytic activity">
    <reaction evidence="1 9">
        <text>[protein]-peptidylproline (omega=180) = [protein]-peptidylproline (omega=0)</text>
        <dbReference type="Rhea" id="RHEA:16237"/>
        <dbReference type="Rhea" id="RHEA-COMP:10747"/>
        <dbReference type="Rhea" id="RHEA-COMP:10748"/>
        <dbReference type="ChEBI" id="CHEBI:83833"/>
        <dbReference type="ChEBI" id="CHEBI:83834"/>
        <dbReference type="EC" id="5.2.1.8"/>
    </reaction>
</comment>
<evidence type="ECO:0000259" key="12">
    <source>
        <dbReference type="Pfam" id="PF05698"/>
    </source>
</evidence>
<keyword evidence="7 9" id="KW-0413">Isomerase</keyword>
<keyword evidence="9" id="KW-0132">Cell division</keyword>
<feature type="domain" description="Trigger factor C-terminal" evidence="12">
    <location>
        <begin position="286"/>
        <end position="442"/>
    </location>
</feature>
<evidence type="ECO:0000256" key="8">
    <source>
        <dbReference type="ARBA" id="ARBA00029986"/>
    </source>
</evidence>
<evidence type="ECO:0000256" key="7">
    <source>
        <dbReference type="ARBA" id="ARBA00023235"/>
    </source>
</evidence>
<evidence type="ECO:0000259" key="11">
    <source>
        <dbReference type="Pfam" id="PF05697"/>
    </source>
</evidence>
<reference evidence="13 14" key="1">
    <citation type="submission" date="2021-08" db="EMBL/GenBank/DDBJ databases">
        <authorList>
            <person name="Zhang D."/>
            <person name="Zhang A."/>
            <person name="Wang L."/>
        </authorList>
    </citation>
    <scope>NUCLEOTIDE SEQUENCE [LARGE SCALE GENOMIC DNA]</scope>
    <source>
        <strain evidence="13 14">WL0086</strain>
    </source>
</reference>
<evidence type="ECO:0000256" key="6">
    <source>
        <dbReference type="ARBA" id="ARBA00023186"/>
    </source>
</evidence>
<dbReference type="InterPro" id="IPR046357">
    <property type="entry name" value="PPIase_dom_sf"/>
</dbReference>
<feature type="domain" description="Trigger factor ribosome-binding bacterial" evidence="11">
    <location>
        <begin position="16"/>
        <end position="158"/>
    </location>
</feature>
<dbReference type="InterPro" id="IPR005215">
    <property type="entry name" value="Trig_fac"/>
</dbReference>
<dbReference type="InterPro" id="IPR008881">
    <property type="entry name" value="Trigger_fac_ribosome-bd_bac"/>
</dbReference>
<keyword evidence="6 9" id="KW-0143">Chaperone</keyword>
<keyword evidence="9" id="KW-0963">Cytoplasm</keyword>
<dbReference type="Gene3D" id="3.10.50.40">
    <property type="match status" value="1"/>
</dbReference>
<keyword evidence="14" id="KW-1185">Reference proteome</keyword>
<dbReference type="InterPro" id="IPR036611">
    <property type="entry name" value="Trigger_fac_ribosome-bd_sf"/>
</dbReference>
<dbReference type="Pfam" id="PF05698">
    <property type="entry name" value="Trigger_C"/>
    <property type="match status" value="1"/>
</dbReference>
<protein>
    <recommendedName>
        <fullName evidence="4 9">Trigger factor</fullName>
        <shortName evidence="9">TF</shortName>
        <ecNumber evidence="3 9">5.2.1.8</ecNumber>
    </recommendedName>
    <alternativeName>
        <fullName evidence="8 9">PPIase</fullName>
    </alternativeName>
</protein>
<name>A0ABZ1CC22_9BACT</name>
<evidence type="ECO:0000259" key="10">
    <source>
        <dbReference type="Pfam" id="PF00254"/>
    </source>
</evidence>
<dbReference type="PIRSF" id="PIRSF003095">
    <property type="entry name" value="Trigger_factor"/>
    <property type="match status" value="1"/>
</dbReference>
<evidence type="ECO:0000313" key="13">
    <source>
        <dbReference type="EMBL" id="WRQ88982.1"/>
    </source>
</evidence>
<dbReference type="SUPFAM" id="SSF102735">
    <property type="entry name" value="Trigger factor ribosome-binding domain"/>
    <property type="match status" value="1"/>
</dbReference>
<comment type="function">
    <text evidence="9">Involved in protein export. Acts as a chaperone by maintaining the newly synthesized protein in an open conformation. Functions as a peptidyl-prolyl cis-trans isomerase.</text>
</comment>
<evidence type="ECO:0000313" key="14">
    <source>
        <dbReference type="Proteomes" id="UP000738431"/>
    </source>
</evidence>
<evidence type="ECO:0000256" key="2">
    <source>
        <dbReference type="ARBA" id="ARBA00005464"/>
    </source>
</evidence>
<dbReference type="SUPFAM" id="SSF54534">
    <property type="entry name" value="FKBP-like"/>
    <property type="match status" value="1"/>
</dbReference>
<evidence type="ECO:0000256" key="1">
    <source>
        <dbReference type="ARBA" id="ARBA00000971"/>
    </source>
</evidence>
<reference evidence="13 14" key="2">
    <citation type="submission" date="2023-12" db="EMBL/GenBank/DDBJ databases">
        <title>Description of an unclassified Opitutus bacterium of Verrucomicrobiota.</title>
        <authorList>
            <person name="Zhang D.-F."/>
        </authorList>
    </citation>
    <scope>NUCLEOTIDE SEQUENCE [LARGE SCALE GENOMIC DNA]</scope>
    <source>
        <strain evidence="13 14">WL0086</strain>
    </source>
</reference>
<proteinExistence type="inferred from homology"/>
<evidence type="ECO:0000256" key="3">
    <source>
        <dbReference type="ARBA" id="ARBA00013194"/>
    </source>
</evidence>
<dbReference type="Gene3D" id="3.30.70.1050">
    <property type="entry name" value="Trigger factor ribosome-binding domain"/>
    <property type="match status" value="1"/>
</dbReference>
<evidence type="ECO:0000256" key="5">
    <source>
        <dbReference type="ARBA" id="ARBA00023110"/>
    </source>
</evidence>
<comment type="domain">
    <text evidence="9">Consists of 3 domains; the N-terminus binds the ribosome, the middle domain has PPIase activity, while the C-terminus has intrinsic chaperone activity on its own.</text>
</comment>
<comment type="subcellular location">
    <subcellularLocation>
        <location evidence="9">Cytoplasm</location>
    </subcellularLocation>
    <text evidence="9">About half TF is bound to the ribosome near the polypeptide exit tunnel while the other half is free in the cytoplasm.</text>
</comment>
<dbReference type="GO" id="GO:0003755">
    <property type="term" value="F:peptidyl-prolyl cis-trans isomerase activity"/>
    <property type="evidence" value="ECO:0007669"/>
    <property type="project" value="UniProtKB-EC"/>
</dbReference>
<evidence type="ECO:0000256" key="9">
    <source>
        <dbReference type="HAMAP-Rule" id="MF_00303"/>
    </source>
</evidence>
<comment type="similarity">
    <text evidence="2 9">Belongs to the FKBP-type PPIase family. Tig subfamily.</text>
</comment>
<evidence type="ECO:0000256" key="4">
    <source>
        <dbReference type="ARBA" id="ARBA00016902"/>
    </source>
</evidence>
<dbReference type="EMBL" id="CP139781">
    <property type="protein sequence ID" value="WRQ88982.1"/>
    <property type="molecule type" value="Genomic_DNA"/>
</dbReference>
<dbReference type="EC" id="5.2.1.8" evidence="3 9"/>
<dbReference type="RefSeq" id="WP_324726125.1">
    <property type="nucleotide sequence ID" value="NZ_CP139781.1"/>
</dbReference>
<gene>
    <name evidence="9 13" type="primary">tig</name>
    <name evidence="13" type="ORF">K1X11_006155</name>
</gene>
<keyword evidence="9" id="KW-0131">Cell cycle</keyword>
<dbReference type="InterPro" id="IPR037041">
    <property type="entry name" value="Trigger_fac_C_sf"/>
</dbReference>
<dbReference type="InterPro" id="IPR027304">
    <property type="entry name" value="Trigger_fact/SurA_dom_sf"/>
</dbReference>
<dbReference type="InterPro" id="IPR001179">
    <property type="entry name" value="PPIase_FKBP_dom"/>
</dbReference>
<accession>A0ABZ1CC22</accession>
<dbReference type="SUPFAM" id="SSF109998">
    <property type="entry name" value="Triger factor/SurA peptide-binding domain-like"/>
    <property type="match status" value="1"/>
</dbReference>
<dbReference type="Proteomes" id="UP000738431">
    <property type="component" value="Chromosome"/>
</dbReference>
<organism evidence="13 14">
    <name type="scientific">Actomonas aquatica</name>
    <dbReference type="NCBI Taxonomy" id="2866162"/>
    <lineage>
        <taxon>Bacteria</taxon>
        <taxon>Pseudomonadati</taxon>
        <taxon>Verrucomicrobiota</taxon>
        <taxon>Opitutia</taxon>
        <taxon>Opitutales</taxon>
        <taxon>Opitutaceae</taxon>
        <taxon>Actomonas</taxon>
    </lineage>
</organism>
<keyword evidence="5 9" id="KW-0697">Rotamase</keyword>